<dbReference type="EMBL" id="JAUEPN010000001">
    <property type="protein sequence ID" value="KAK3300986.1"/>
    <property type="molecule type" value="Genomic_DNA"/>
</dbReference>
<feature type="compositionally biased region" description="Basic and acidic residues" evidence="5">
    <location>
        <begin position="171"/>
        <end position="193"/>
    </location>
</feature>
<feature type="region of interest" description="Disordered" evidence="5">
    <location>
        <begin position="161"/>
        <end position="212"/>
    </location>
</feature>
<dbReference type="RefSeq" id="XP_062664500.1">
    <property type="nucleotide sequence ID" value="XM_062807854.1"/>
</dbReference>
<evidence type="ECO:0000313" key="8">
    <source>
        <dbReference type="Proteomes" id="UP001278766"/>
    </source>
</evidence>
<comment type="caution">
    <text evidence="7">The sequence shown here is derived from an EMBL/GenBank/DDBJ whole genome shotgun (WGS) entry which is preliminary data.</text>
</comment>
<evidence type="ECO:0000256" key="4">
    <source>
        <dbReference type="PROSITE-ProRule" id="PRU00134"/>
    </source>
</evidence>
<dbReference type="SUPFAM" id="SSF144232">
    <property type="entry name" value="HIT/MYND zinc finger-like"/>
    <property type="match status" value="1"/>
</dbReference>
<feature type="compositionally biased region" description="Basic and acidic residues" evidence="5">
    <location>
        <begin position="125"/>
        <end position="137"/>
    </location>
</feature>
<evidence type="ECO:0000259" key="6">
    <source>
        <dbReference type="PROSITE" id="PS50865"/>
    </source>
</evidence>
<keyword evidence="8" id="KW-1185">Reference proteome</keyword>
<name>A0AAE0HR36_9PEZI</name>
<dbReference type="PROSITE" id="PS50865">
    <property type="entry name" value="ZF_MYND_2"/>
    <property type="match status" value="1"/>
</dbReference>
<evidence type="ECO:0000313" key="7">
    <source>
        <dbReference type="EMBL" id="KAK3300986.1"/>
    </source>
</evidence>
<dbReference type="Pfam" id="PF01753">
    <property type="entry name" value="zf-MYND"/>
    <property type="match status" value="1"/>
</dbReference>
<dbReference type="Gene3D" id="6.10.140.2220">
    <property type="match status" value="1"/>
</dbReference>
<organism evidence="7 8">
    <name type="scientific">Chaetomium fimeti</name>
    <dbReference type="NCBI Taxonomy" id="1854472"/>
    <lineage>
        <taxon>Eukaryota</taxon>
        <taxon>Fungi</taxon>
        <taxon>Dikarya</taxon>
        <taxon>Ascomycota</taxon>
        <taxon>Pezizomycotina</taxon>
        <taxon>Sordariomycetes</taxon>
        <taxon>Sordariomycetidae</taxon>
        <taxon>Sordariales</taxon>
        <taxon>Chaetomiaceae</taxon>
        <taxon>Chaetomium</taxon>
    </lineage>
</organism>
<gene>
    <name evidence="7" type="ORF">B0H64DRAFT_470980</name>
</gene>
<accession>A0AAE0HR36</accession>
<protein>
    <recommendedName>
        <fullName evidence="6">MYND-type domain-containing protein</fullName>
    </recommendedName>
</protein>
<feature type="region of interest" description="Disordered" evidence="5">
    <location>
        <begin position="676"/>
        <end position="696"/>
    </location>
</feature>
<feature type="compositionally biased region" description="Basic residues" evidence="5">
    <location>
        <begin position="194"/>
        <end position="204"/>
    </location>
</feature>
<dbReference type="Proteomes" id="UP001278766">
    <property type="component" value="Unassembled WGS sequence"/>
</dbReference>
<dbReference type="GeneID" id="87844802"/>
<evidence type="ECO:0000256" key="1">
    <source>
        <dbReference type="ARBA" id="ARBA00022723"/>
    </source>
</evidence>
<keyword evidence="2 4" id="KW-0863">Zinc-finger</keyword>
<dbReference type="PROSITE" id="PS01360">
    <property type="entry name" value="ZF_MYND_1"/>
    <property type="match status" value="1"/>
</dbReference>
<evidence type="ECO:0000256" key="3">
    <source>
        <dbReference type="ARBA" id="ARBA00022833"/>
    </source>
</evidence>
<feature type="region of interest" description="Disordered" evidence="5">
    <location>
        <begin position="99"/>
        <end position="137"/>
    </location>
</feature>
<proteinExistence type="predicted"/>
<keyword evidence="1" id="KW-0479">Metal-binding</keyword>
<reference evidence="7" key="1">
    <citation type="journal article" date="2023" name="Mol. Phylogenet. Evol.">
        <title>Genome-scale phylogeny and comparative genomics of the fungal order Sordariales.</title>
        <authorList>
            <person name="Hensen N."/>
            <person name="Bonometti L."/>
            <person name="Westerberg I."/>
            <person name="Brannstrom I.O."/>
            <person name="Guillou S."/>
            <person name="Cros-Aarteil S."/>
            <person name="Calhoun S."/>
            <person name="Haridas S."/>
            <person name="Kuo A."/>
            <person name="Mondo S."/>
            <person name="Pangilinan J."/>
            <person name="Riley R."/>
            <person name="LaButti K."/>
            <person name="Andreopoulos B."/>
            <person name="Lipzen A."/>
            <person name="Chen C."/>
            <person name="Yan M."/>
            <person name="Daum C."/>
            <person name="Ng V."/>
            <person name="Clum A."/>
            <person name="Steindorff A."/>
            <person name="Ohm R.A."/>
            <person name="Martin F."/>
            <person name="Silar P."/>
            <person name="Natvig D.O."/>
            <person name="Lalanne C."/>
            <person name="Gautier V."/>
            <person name="Ament-Velasquez S.L."/>
            <person name="Kruys A."/>
            <person name="Hutchinson M.I."/>
            <person name="Powell A.J."/>
            <person name="Barry K."/>
            <person name="Miller A.N."/>
            <person name="Grigoriev I.V."/>
            <person name="Debuchy R."/>
            <person name="Gladieux P."/>
            <person name="Hiltunen Thoren M."/>
            <person name="Johannesson H."/>
        </authorList>
    </citation>
    <scope>NUCLEOTIDE SEQUENCE</scope>
    <source>
        <strain evidence="7">CBS 168.71</strain>
    </source>
</reference>
<evidence type="ECO:0000256" key="5">
    <source>
        <dbReference type="SAM" id="MobiDB-lite"/>
    </source>
</evidence>
<feature type="compositionally biased region" description="Basic and acidic residues" evidence="5">
    <location>
        <begin position="676"/>
        <end position="688"/>
    </location>
</feature>
<reference evidence="7" key="2">
    <citation type="submission" date="2023-06" db="EMBL/GenBank/DDBJ databases">
        <authorList>
            <consortium name="Lawrence Berkeley National Laboratory"/>
            <person name="Haridas S."/>
            <person name="Hensen N."/>
            <person name="Bonometti L."/>
            <person name="Westerberg I."/>
            <person name="Brannstrom I.O."/>
            <person name="Guillou S."/>
            <person name="Cros-Aarteil S."/>
            <person name="Calhoun S."/>
            <person name="Kuo A."/>
            <person name="Mondo S."/>
            <person name="Pangilinan J."/>
            <person name="Riley R."/>
            <person name="Labutti K."/>
            <person name="Andreopoulos B."/>
            <person name="Lipzen A."/>
            <person name="Chen C."/>
            <person name="Yanf M."/>
            <person name="Daum C."/>
            <person name="Ng V."/>
            <person name="Clum A."/>
            <person name="Steindorff A."/>
            <person name="Ohm R."/>
            <person name="Martin F."/>
            <person name="Silar P."/>
            <person name="Natvig D."/>
            <person name="Lalanne C."/>
            <person name="Gautier V."/>
            <person name="Ament-Velasquez S.L."/>
            <person name="Kruys A."/>
            <person name="Hutchinson M.I."/>
            <person name="Powell A.J."/>
            <person name="Barry K."/>
            <person name="Miller A.N."/>
            <person name="Grigoriev I.V."/>
            <person name="Debuchy R."/>
            <person name="Gladieux P."/>
            <person name="Thoren M.H."/>
            <person name="Johannesson H."/>
        </authorList>
    </citation>
    <scope>NUCLEOTIDE SEQUENCE</scope>
    <source>
        <strain evidence="7">CBS 168.71</strain>
    </source>
</reference>
<feature type="domain" description="MYND-type" evidence="6">
    <location>
        <begin position="260"/>
        <end position="296"/>
    </location>
</feature>
<dbReference type="InterPro" id="IPR002893">
    <property type="entry name" value="Znf_MYND"/>
</dbReference>
<sequence>METPKDKANEPPAPVELDKELVDEAQNEEDDDLLQTTAAMLKGIKDRISIAIAPEGSEDQQAVPPTETSVFWQEIMAKLGELEDMINLGVATMTLKGLSHTAPGSDPTQITTGTPTKSDNEEIEDSKPTKEESSKAKLETIATTAPAGPQDVADSTLEAVEPQPGEIVDQSSDKETGKGPDKSEAKKAKLREKNKARKNRKRAREKANEAAASRTALLARHNPNFAANIRVSQDDEIAAVARVREDIERCEREGNIDKLCIVCDKTGGGYCGGCKKARYCSKKCLVLDLPVHKKVCSDFAGPAADEKRPSPQHHRVLFFPTFRVKPEICWAAYHETDDGRWFEIDHEDITQFLKLVQAPESEKGKSQGFVDFVQFLGDRPIGHMLRAATFNTPRTVGENVNPEILNQSHNAFLKPGYLRPWFGPLLCAADARYPGQNVPPRPRDINARDVHSVARLLELCEGSCITIPELYHGKTISGLLINDLLNPMNVVMGVENVFEMTHVPLAPMDQSDHAIALAFFVGLRWYIRPCHVLGVGGKETSWNDRQLRYASYTCGLRETAEDCGGASTGPYVVVLHGSGNPVEALHMSAFNDYLDKVYRAKKTASKHDFEKYWATYKQLRGPLAANLPSPYKWESAGAIDKLGVYDPVLVMSFVKDRIGDIWDHIAKASDKLERKTFEGGDRRRELQGSRESNPTA</sequence>
<dbReference type="GO" id="GO:0008270">
    <property type="term" value="F:zinc ion binding"/>
    <property type="evidence" value="ECO:0007669"/>
    <property type="project" value="UniProtKB-KW"/>
</dbReference>
<keyword evidence="3" id="KW-0862">Zinc</keyword>
<feature type="compositionally biased region" description="Polar residues" evidence="5">
    <location>
        <begin position="106"/>
        <end position="117"/>
    </location>
</feature>
<evidence type="ECO:0000256" key="2">
    <source>
        <dbReference type="ARBA" id="ARBA00022771"/>
    </source>
</evidence>
<dbReference type="AlphaFoldDB" id="A0AAE0HR36"/>